<dbReference type="PANTHER" id="PTHR13634:SF0">
    <property type="entry name" value="RIBOSOME BIOGENESIS PROTEIN BRX1 HOMOLOG"/>
    <property type="match status" value="1"/>
</dbReference>
<protein>
    <recommendedName>
        <fullName evidence="4">Ribosome biogenesis protein BRX1 homolog</fullName>
    </recommendedName>
    <alternativeName>
        <fullName evidence="7">Brix domain-containing protein 2 homolog</fullName>
    </alternativeName>
</protein>
<dbReference type="PROSITE" id="PS50833">
    <property type="entry name" value="BRIX"/>
    <property type="match status" value="1"/>
</dbReference>
<dbReference type="GO" id="GO:0006364">
    <property type="term" value="P:rRNA processing"/>
    <property type="evidence" value="ECO:0007669"/>
    <property type="project" value="InterPro"/>
</dbReference>
<dbReference type="GO" id="GO:0005730">
    <property type="term" value="C:nucleolus"/>
    <property type="evidence" value="ECO:0007669"/>
    <property type="project" value="UniProtKB-SubCell"/>
</dbReference>
<comment type="function">
    <text evidence="1">Required for biogenesis of the 60S ribosomal subunit.</text>
</comment>
<name>A0A132AH91_SARSC</name>
<evidence type="ECO:0000256" key="6">
    <source>
        <dbReference type="ARBA" id="ARBA00023242"/>
    </source>
</evidence>
<evidence type="ECO:0000313" key="8">
    <source>
        <dbReference type="EMBL" id="KPM10358.1"/>
    </source>
</evidence>
<evidence type="ECO:0000256" key="3">
    <source>
        <dbReference type="ARBA" id="ARBA00006369"/>
    </source>
</evidence>
<sequence>MSLKTKWINKQRVLIVASRGITYRDRHLMNNLKSLMPHSKSESKIGMKDTNTILNEICEIKNCNKCIFFENRKRKDLYVWFANIPNGPTAKFLVENIHTMEELRMTGNCLKSSRPFLSFDEKFEREPHYALIRELFSQIFGIPKSYPKSQPFFDHVLSFTILDNRIWFRNYQIVDNNGSLVEIGPRFCLNLIKIFDGAFMNRVLYTNPNYLSPNKHRILLKQKASEKYRKRIESKQQRQMNRPLNRETYADLDKYDDVFSTIPIDQAIGAEKLIFGHNG</sequence>
<dbReference type="Proteomes" id="UP000616769">
    <property type="component" value="Unassembled WGS sequence"/>
</dbReference>
<accession>A0A132AH91</accession>
<dbReference type="FunFam" id="3.40.50.10480:FF:000003">
    <property type="entry name" value="Ribosome biogenesis protein BRX1"/>
    <property type="match status" value="1"/>
</dbReference>
<comment type="caution">
    <text evidence="8">The sequence shown here is derived from an EMBL/GenBank/DDBJ whole genome shotgun (WGS) entry which is preliminary data.</text>
</comment>
<evidence type="ECO:0000256" key="2">
    <source>
        <dbReference type="ARBA" id="ARBA00004604"/>
    </source>
</evidence>
<dbReference type="GO" id="GO:0019843">
    <property type="term" value="F:rRNA binding"/>
    <property type="evidence" value="ECO:0007669"/>
    <property type="project" value="InterPro"/>
</dbReference>
<keyword evidence="6" id="KW-0539">Nucleus</keyword>
<dbReference type="PANTHER" id="PTHR13634">
    <property type="entry name" value="RIBOSOME BIOGENESIS PROTEIN BRIX"/>
    <property type="match status" value="1"/>
</dbReference>
<proteinExistence type="inferred from homology"/>
<evidence type="ECO:0000256" key="1">
    <source>
        <dbReference type="ARBA" id="ARBA00003439"/>
    </source>
</evidence>
<organism evidence="8 9">
    <name type="scientific">Sarcoptes scabiei</name>
    <name type="common">Itch mite</name>
    <name type="synonym">Acarus scabiei</name>
    <dbReference type="NCBI Taxonomy" id="52283"/>
    <lineage>
        <taxon>Eukaryota</taxon>
        <taxon>Metazoa</taxon>
        <taxon>Ecdysozoa</taxon>
        <taxon>Arthropoda</taxon>
        <taxon>Chelicerata</taxon>
        <taxon>Arachnida</taxon>
        <taxon>Acari</taxon>
        <taxon>Acariformes</taxon>
        <taxon>Sarcoptiformes</taxon>
        <taxon>Astigmata</taxon>
        <taxon>Psoroptidia</taxon>
        <taxon>Sarcoptoidea</taxon>
        <taxon>Sarcoptidae</taxon>
        <taxon>Sarcoptinae</taxon>
        <taxon>Sarcoptes</taxon>
    </lineage>
</organism>
<comment type="similarity">
    <text evidence="3">Belongs to the BRX1 family.</text>
</comment>
<evidence type="ECO:0000313" key="9">
    <source>
        <dbReference type="Proteomes" id="UP000616769"/>
    </source>
</evidence>
<evidence type="ECO:0000256" key="4">
    <source>
        <dbReference type="ARBA" id="ARBA00020522"/>
    </source>
</evidence>
<dbReference type="OrthoDB" id="1638493at2759"/>
<dbReference type="SMART" id="SM00879">
    <property type="entry name" value="Brix"/>
    <property type="match status" value="1"/>
</dbReference>
<dbReference type="GO" id="GO:0000027">
    <property type="term" value="P:ribosomal large subunit assembly"/>
    <property type="evidence" value="ECO:0007669"/>
    <property type="project" value="TreeGrafter"/>
</dbReference>
<dbReference type="EMBL" id="JXLN01014998">
    <property type="protein sequence ID" value="KPM10358.1"/>
    <property type="molecule type" value="Genomic_DNA"/>
</dbReference>
<keyword evidence="5" id="KW-0690">Ribosome biogenesis</keyword>
<comment type="subcellular location">
    <subcellularLocation>
        <location evidence="2">Nucleus</location>
        <location evidence="2">Nucleolus</location>
    </subcellularLocation>
</comment>
<reference evidence="8 9" key="1">
    <citation type="journal article" date="2015" name="Parasit. Vectors">
        <title>Draft genome of the scabies mite.</title>
        <authorList>
            <person name="Rider S.D.Jr."/>
            <person name="Morgan M.S."/>
            <person name="Arlian L.G."/>
        </authorList>
    </citation>
    <scope>NUCLEOTIDE SEQUENCE [LARGE SCALE GENOMIC DNA]</scope>
    <source>
        <strain evidence="8">Arlian Lab</strain>
    </source>
</reference>
<dbReference type="InterPro" id="IPR007109">
    <property type="entry name" value="Brix"/>
</dbReference>
<dbReference type="VEuPathDB" id="VectorBase:SSCA000221"/>
<gene>
    <name evidence="8" type="ORF">QR98_0089130</name>
</gene>
<evidence type="ECO:0000256" key="5">
    <source>
        <dbReference type="ARBA" id="ARBA00022517"/>
    </source>
</evidence>
<dbReference type="AlphaFoldDB" id="A0A132AH91"/>
<dbReference type="Gene3D" id="3.40.50.10480">
    <property type="entry name" value="Probable brix-domain ribosomal biogenesis protein"/>
    <property type="match status" value="1"/>
</dbReference>
<dbReference type="SUPFAM" id="SSF52954">
    <property type="entry name" value="Class II aaRS ABD-related"/>
    <property type="match status" value="1"/>
</dbReference>
<evidence type="ECO:0000256" key="7">
    <source>
        <dbReference type="ARBA" id="ARBA00080845"/>
    </source>
</evidence>
<dbReference type="Pfam" id="PF04427">
    <property type="entry name" value="Brix"/>
    <property type="match status" value="1"/>
</dbReference>
<dbReference type="InterPro" id="IPR026532">
    <property type="entry name" value="BRX1"/>
</dbReference>